<dbReference type="PROSITE" id="PS00012">
    <property type="entry name" value="PHOSPHOPANTETHEINE"/>
    <property type="match status" value="1"/>
</dbReference>
<evidence type="ECO:0000256" key="6">
    <source>
        <dbReference type="SAM" id="MobiDB-lite"/>
    </source>
</evidence>
<dbReference type="InterPro" id="IPR057326">
    <property type="entry name" value="KR_dom"/>
</dbReference>
<dbReference type="Pfam" id="PF14765">
    <property type="entry name" value="PS-DH"/>
    <property type="match status" value="1"/>
</dbReference>
<evidence type="ECO:0000256" key="4">
    <source>
        <dbReference type="ARBA" id="ARBA00023268"/>
    </source>
</evidence>
<organism evidence="10">
    <name type="scientific">Cladonia metacorallifera</name>
    <name type="common">Lichen-forming fungus</name>
    <dbReference type="NCBI Taxonomy" id="195773"/>
    <lineage>
        <taxon>Eukaryota</taxon>
        <taxon>Fungi</taxon>
        <taxon>Dikarya</taxon>
        <taxon>Ascomycota</taxon>
        <taxon>Pezizomycotina</taxon>
        <taxon>Lecanoromycetes</taxon>
        <taxon>OSLEUM clade</taxon>
        <taxon>Lecanoromycetidae</taxon>
        <taxon>Lecanorales</taxon>
        <taxon>Lecanorineae</taxon>
        <taxon>Cladoniaceae</taxon>
        <taxon>Cladonia</taxon>
    </lineage>
</organism>
<dbReference type="Pfam" id="PF13602">
    <property type="entry name" value="ADH_zinc_N_2"/>
    <property type="match status" value="1"/>
</dbReference>
<dbReference type="SMART" id="SM00823">
    <property type="entry name" value="PKS_PP"/>
    <property type="match status" value="1"/>
</dbReference>
<dbReference type="Pfam" id="PF16197">
    <property type="entry name" value="KAsynt_C_assoc"/>
    <property type="match status" value="1"/>
</dbReference>
<keyword evidence="3" id="KW-0808">Transferase</keyword>
<evidence type="ECO:0000313" key="10">
    <source>
        <dbReference type="EMBL" id="QIX11481.1"/>
    </source>
</evidence>
<proteinExistence type="predicted"/>
<dbReference type="SUPFAM" id="SSF52151">
    <property type="entry name" value="FabD/lysophospholipase-like"/>
    <property type="match status" value="1"/>
</dbReference>
<dbReference type="InterPro" id="IPR001227">
    <property type="entry name" value="Ac_transferase_dom_sf"/>
</dbReference>
<dbReference type="Gene3D" id="3.40.47.10">
    <property type="match status" value="1"/>
</dbReference>
<dbReference type="InterPro" id="IPR011032">
    <property type="entry name" value="GroES-like_sf"/>
</dbReference>
<dbReference type="PROSITE" id="PS52004">
    <property type="entry name" value="KS3_2"/>
    <property type="match status" value="1"/>
</dbReference>
<dbReference type="SUPFAM" id="SSF53901">
    <property type="entry name" value="Thiolase-like"/>
    <property type="match status" value="1"/>
</dbReference>
<dbReference type="Pfam" id="PF21089">
    <property type="entry name" value="PKS_DH_N"/>
    <property type="match status" value="1"/>
</dbReference>
<feature type="active site" description="Proton acceptor; for dehydratase activity" evidence="5">
    <location>
        <position position="967"/>
    </location>
</feature>
<dbReference type="Gene3D" id="1.10.1200.10">
    <property type="entry name" value="ACP-like"/>
    <property type="match status" value="1"/>
</dbReference>
<dbReference type="Pfam" id="PF08659">
    <property type="entry name" value="KR"/>
    <property type="match status" value="1"/>
</dbReference>
<dbReference type="SUPFAM" id="SSF55048">
    <property type="entry name" value="Probable ACP-binding domain of malonyl-CoA ACP transacylase"/>
    <property type="match status" value="1"/>
</dbReference>
<feature type="region of interest" description="C-terminal hotdog fold" evidence="5">
    <location>
        <begin position="1085"/>
        <end position="1244"/>
    </location>
</feature>
<dbReference type="GO" id="GO:0016491">
    <property type="term" value="F:oxidoreductase activity"/>
    <property type="evidence" value="ECO:0007669"/>
    <property type="project" value="InterPro"/>
</dbReference>
<feature type="region of interest" description="Disordered" evidence="6">
    <location>
        <begin position="1423"/>
        <end position="1445"/>
    </location>
</feature>
<name>A0A6H0YV28_CLAME</name>
<dbReference type="Gene3D" id="3.90.180.10">
    <property type="entry name" value="Medium-chain alcohol dehydrogenases, catalytic domain"/>
    <property type="match status" value="2"/>
</dbReference>
<dbReference type="InterPro" id="IPR006162">
    <property type="entry name" value="Ppantetheine_attach_site"/>
</dbReference>
<dbReference type="InterPro" id="IPR009081">
    <property type="entry name" value="PP-bd_ACP"/>
</dbReference>
<dbReference type="GO" id="GO:0030639">
    <property type="term" value="P:polyketide biosynthetic process"/>
    <property type="evidence" value="ECO:0007669"/>
    <property type="project" value="UniProtKB-ARBA"/>
</dbReference>
<dbReference type="InterPro" id="IPR013968">
    <property type="entry name" value="PKS_KR"/>
</dbReference>
<dbReference type="SMART" id="SM00822">
    <property type="entry name" value="PKS_KR"/>
    <property type="match status" value="1"/>
</dbReference>
<dbReference type="SMART" id="SM00829">
    <property type="entry name" value="PKS_ER"/>
    <property type="match status" value="1"/>
</dbReference>
<dbReference type="InterPro" id="IPR050091">
    <property type="entry name" value="PKS_NRPS_Biosynth_Enz"/>
</dbReference>
<sequence>MAKSQHHQQEPIAIVGFACRLPGHNNSPQKLWDFLERGEVASTAVPKTRFNFNGHYDGSHKPKTMRQAGGMFLSDIDPADFDAGFFEVGGAEAVAMDPNQRQMLEVVFEGLENAGIPLERLDNQPVGCFVGSYAADYADMQNRDPEDRPANNALGVGRAILSNRLSHFLNIKGPSVTLDTACSGSLQGLDLACRYLQSRDIDAAIVATSNLYMSPEHLIDAGSVGSAHSPTALCHTFDVAADGYVKAEAVSTVIVKRLADAVRDRDPIRSVVLGTASNSNGRTAGIASPSAAAQALAIRAAYAHAGITDLNLTTYLECHGTGTQAGDPTEVRGVGSVFAATRPADKPLIIGSIKSNIGHSEPAAGISGLLKAVLSIENGMIPGNPTFINPNPKIDFIGNKVKAFRTTTLWPANSPRRASLNSFGYGGSNAHAIIEQAKASDRVHHISSYVSAEDEIDVDDKDAARPSILVLSANDATSLRASIKALENHLFNPRVKVNLSDLAYTLSERRTRLWHRAFLTTRNTKVNETPEAWVVAKKNPQAPSCGFVFTGQGAQWPQMGKDLLDFFPWTRTILEQLDQVLQSLHDPPSWSLVSELTKPRSSEHLRQPEFSQPLVTALQLCIVAVLEAWGIKPRSVVGHSSGEIAAAYTAGFLDRAGAIIAAFYRGRAALNRKKEVDSDVGMLAVGLSADATFEFLEKYVGQAWIACFNSPSSVTVSGKDTILEALREDITAAGHFARRLQVDLAYHSELMGVIGQEYEKLLTLDDKFHTLDSDSAAASTGDVTWFSSVTVSKKNSRADALYWKTNMVSAVRFDVALKMMLKDDRPPNFLIEIGPSGALAGPISQVLKSLPTAIGGDVSYCASWSRGVDAGKSIFDVAGRLFVAGAPIDMTVINQYNGKERTLIDLPNYTWNHTVKYWHENAASKDWRFRKYIVHDLLGSKILGSSWDTPTWRSRLNVANVPFLMDHRMGGDAIMPGAGFITMALEALYQKHCALLQPGDAANIAPNDLCYRFRNVRFNRALVLEEGKDALIMFTLTKVPGSKDWHEFRVSTSEGDVNSEHCSGLARIQDPIDEVLEGEDATPLKSPQAPKLWYKCQREIGMEFGPTFQKLIKVEAVNGQRFCRTLISLSPPEGKYTPQSYYPIHPAALDGCLQTVVPSNASCDRTNVKNVMIPSLIDDFVINKVPARLHEGRSKATSVYSGRGRPEAEKSWVANTSVYDSESGQLVMRITGLNYTKLDVSPKPDPHTFHCVSWKPDIAFLTQDQMLYLTPENASTKLDIIVDLIAHKKPALNVLEVNLDDTDISCMWFEANDLAARAAYSQYIFASSNAKSLVSVETRYEDKENASFLLISPDKEALGLPTETAYDLAIIKVPEKITSISIVDLTETLKPLLSDDAFILLVQLKDEETSKGEESESADIFENLNQTPSPATPGTPSQCSGSLVDGPASSISSAAWDHEAAKISLQCAKAYGPGSPIEIAATSNSSLAYLCNSAGTGLDTDSRENLIVVRLALTTPEALPPSLQATLEASGWVITQQTYPLLKPTDGAVVLILDELWNPVLAQADEKQWETIKGLVSSANPLLWVTKGAQYPATNPDNALVNGLFRVARQEDSMAKLTTLDVQSSTNPATSWAISKVLELLRRGTSAETEYMERNGMLHVQRIMPDAAVNDFRYAEKEGLEPIVKGFHGTEVQVQLRAERLGTLQSLMWCETEVSEASIDTGNVEVEVMAVGVNFKDVAITMGIVPDNEYNIGFECAGIVKRLGPGVKKFRVGDRVCMLKAGSYANRVRVSGDRCHVIPASMSFEEAATIPSVYLCSLYSMYHLGNLKEGQIYVTVGTEEKRQFLESNYGIPRSRMFSSRNTKFAQEIMRETSGRGVNCIINSLVGELLDASWRIVADGGTMVEIGKRDIVDRNTLSMEPFDRNCSFRAVDFSYTKDIKDSLVASLFDELFILIGGGHLKPVYPITTFGFDDVIAALSYIRSGRHIGKIVISNAEKEDIQAPIRPMVRSLQLQPMVSYLIVGGLKGACGTLAIHMAQHGARHIIISSRSGISDEASARVVDSCLFYGCEITEAKGDVGNIESVRRMFKTASPRIAGIVQGAMVLRDKPLEMMSLDDYHTTIHAKVQGTWNLHRVSQELQKQPLDFFTMLSSTSGIVGNKGQANYAAANTFLDAFASYRQTLGLRANTIDLGLIEDVGYVAEQDSGLEVRFDKRQWTPINESMLRKILAYSILQQDASAPLNANSSAETITGVGFPLPRNGSELERESRFNYLFNSRAGSRMGGMDDSASSDQADRTIKQFRMMHKSGADVTALCNACVDVVSAQFVKILRLETEPEPGRPLMAYGLDSLSAVELRNWIRMKIGVELTTLDITNAGSLIVLCEKVVSKLTQLDSTGK</sequence>
<dbReference type="InterPro" id="IPR016036">
    <property type="entry name" value="Malonyl_transacylase_ACP-bd"/>
</dbReference>
<dbReference type="Gene3D" id="3.10.129.110">
    <property type="entry name" value="Polyketide synthase dehydratase"/>
    <property type="match status" value="1"/>
</dbReference>
<dbReference type="GO" id="GO:0006633">
    <property type="term" value="P:fatty acid biosynthetic process"/>
    <property type="evidence" value="ECO:0007669"/>
    <property type="project" value="TreeGrafter"/>
</dbReference>
<dbReference type="GO" id="GO:0004312">
    <property type="term" value="F:fatty acid synthase activity"/>
    <property type="evidence" value="ECO:0007669"/>
    <property type="project" value="TreeGrafter"/>
</dbReference>
<dbReference type="Gene3D" id="3.40.366.10">
    <property type="entry name" value="Malonyl-Coenzyme A Acyl Carrier Protein, domain 2"/>
    <property type="match status" value="1"/>
</dbReference>
<dbReference type="InterPro" id="IPR049900">
    <property type="entry name" value="PKS_mFAS_DH"/>
</dbReference>
<feature type="domain" description="Ketosynthase family 3 (KS3)" evidence="8">
    <location>
        <begin position="9"/>
        <end position="436"/>
    </location>
</feature>
<dbReference type="EMBL" id="MN317147">
    <property type="protein sequence ID" value="QIX11481.1"/>
    <property type="molecule type" value="Genomic_DNA"/>
</dbReference>
<dbReference type="CDD" id="cd05195">
    <property type="entry name" value="enoyl_red"/>
    <property type="match status" value="1"/>
</dbReference>
<reference evidence="10" key="1">
    <citation type="submission" date="2019-08" db="EMBL/GenBank/DDBJ databases">
        <title>Exogenous carbon and light sources induced a secondary metabolite, cristazarin, in a lichen-forming fungus Cladonia metacorallifera.</title>
        <authorList>
            <person name="Kim J.A."/>
            <person name="Kim S."/>
            <person name="Park S.-Y."/>
            <person name="Hur J.-S."/>
        </authorList>
    </citation>
    <scope>NUCLEOTIDE SEQUENCE</scope>
</reference>
<dbReference type="InterPro" id="IPR016035">
    <property type="entry name" value="Acyl_Trfase/lysoPLipase"/>
</dbReference>
<dbReference type="Gene3D" id="3.30.70.3290">
    <property type="match status" value="1"/>
</dbReference>
<evidence type="ECO:0000259" key="8">
    <source>
        <dbReference type="PROSITE" id="PS52004"/>
    </source>
</evidence>
<dbReference type="InterPro" id="IPR014031">
    <property type="entry name" value="Ketoacyl_synth_C"/>
</dbReference>
<dbReference type="Gene3D" id="3.40.50.720">
    <property type="entry name" value="NAD(P)-binding Rossmann-like Domain"/>
    <property type="match status" value="2"/>
</dbReference>
<feature type="active site" description="Proton donor; for dehydratase activity" evidence="5">
    <location>
        <position position="1150"/>
    </location>
</feature>
<keyword evidence="1" id="KW-0596">Phosphopantetheine</keyword>
<dbReference type="PROSITE" id="PS52019">
    <property type="entry name" value="PKS_MFAS_DH"/>
    <property type="match status" value="1"/>
</dbReference>
<dbReference type="InterPro" id="IPR014030">
    <property type="entry name" value="Ketoacyl_synth_N"/>
</dbReference>
<dbReference type="PANTHER" id="PTHR43775">
    <property type="entry name" value="FATTY ACID SYNTHASE"/>
    <property type="match status" value="1"/>
</dbReference>
<dbReference type="InterPro" id="IPR036736">
    <property type="entry name" value="ACP-like_sf"/>
</dbReference>
<dbReference type="Pfam" id="PF23114">
    <property type="entry name" value="NAD-bd_HRPKS_sdrA"/>
    <property type="match status" value="1"/>
</dbReference>
<dbReference type="SUPFAM" id="SSF50129">
    <property type="entry name" value="GroES-like"/>
    <property type="match status" value="1"/>
</dbReference>
<dbReference type="InterPro" id="IPR016039">
    <property type="entry name" value="Thiolase-like"/>
</dbReference>
<keyword evidence="2" id="KW-0597">Phosphoprotein</keyword>
<dbReference type="InterPro" id="IPR013154">
    <property type="entry name" value="ADH-like_N"/>
</dbReference>
<protein>
    <submittedName>
        <fullName evidence="10">Polyketide synthase</fullName>
    </submittedName>
</protein>
<dbReference type="InterPro" id="IPR036291">
    <property type="entry name" value="NAD(P)-bd_dom_sf"/>
</dbReference>
<feature type="compositionally biased region" description="Polar residues" evidence="6">
    <location>
        <begin position="1423"/>
        <end position="1441"/>
    </location>
</feature>
<evidence type="ECO:0000256" key="2">
    <source>
        <dbReference type="ARBA" id="ARBA00022553"/>
    </source>
</evidence>
<feature type="domain" description="PKS/mFAS DH" evidence="9">
    <location>
        <begin position="935"/>
        <end position="1244"/>
    </location>
</feature>
<feature type="region of interest" description="N-terminal hotdog fold" evidence="5">
    <location>
        <begin position="935"/>
        <end position="1073"/>
    </location>
</feature>
<dbReference type="InterPro" id="IPR014043">
    <property type="entry name" value="Acyl_transferase_dom"/>
</dbReference>
<dbReference type="SMART" id="SM00825">
    <property type="entry name" value="PKS_KS"/>
    <property type="match status" value="1"/>
</dbReference>
<dbReference type="PROSITE" id="PS50075">
    <property type="entry name" value="CARRIER"/>
    <property type="match status" value="1"/>
</dbReference>
<accession>A0A6H0YV28</accession>
<dbReference type="InterPro" id="IPR020841">
    <property type="entry name" value="PKS_Beta-ketoAc_synthase_dom"/>
</dbReference>
<dbReference type="InterPro" id="IPR042104">
    <property type="entry name" value="PKS_dehydratase_sf"/>
</dbReference>
<dbReference type="SMART" id="SM00826">
    <property type="entry name" value="PKS_DH"/>
    <property type="match status" value="1"/>
</dbReference>
<evidence type="ECO:0000259" key="9">
    <source>
        <dbReference type="PROSITE" id="PS52019"/>
    </source>
</evidence>
<dbReference type="InterPro" id="IPR032821">
    <property type="entry name" value="PKS_assoc"/>
</dbReference>
<dbReference type="Pfam" id="PF00698">
    <property type="entry name" value="Acyl_transf_1"/>
    <property type="match status" value="1"/>
</dbReference>
<gene>
    <name evidence="10" type="primary">PKS12</name>
</gene>
<dbReference type="Pfam" id="PF08240">
    <property type="entry name" value="ADH_N"/>
    <property type="match status" value="1"/>
</dbReference>
<dbReference type="InterPro" id="IPR020806">
    <property type="entry name" value="PKS_PP-bd"/>
</dbReference>
<dbReference type="SUPFAM" id="SSF51735">
    <property type="entry name" value="NAD(P)-binding Rossmann-fold domains"/>
    <property type="match status" value="2"/>
</dbReference>
<dbReference type="InterPro" id="IPR056501">
    <property type="entry name" value="NAD-bd_HRPKS_sdrA"/>
</dbReference>
<dbReference type="InterPro" id="IPR049551">
    <property type="entry name" value="PKS_DH_C"/>
</dbReference>
<dbReference type="Pfam" id="PF00109">
    <property type="entry name" value="ketoacyl-synt"/>
    <property type="match status" value="1"/>
</dbReference>
<dbReference type="InterPro" id="IPR049552">
    <property type="entry name" value="PKS_DH_N"/>
</dbReference>
<dbReference type="InterPro" id="IPR020843">
    <property type="entry name" value="ER"/>
</dbReference>
<dbReference type="PANTHER" id="PTHR43775:SF18">
    <property type="entry name" value="ENZYME, PUTATIVE (JCVI)-RELATED"/>
    <property type="match status" value="1"/>
</dbReference>
<evidence type="ECO:0000256" key="1">
    <source>
        <dbReference type="ARBA" id="ARBA00022450"/>
    </source>
</evidence>
<evidence type="ECO:0000256" key="5">
    <source>
        <dbReference type="PROSITE-ProRule" id="PRU01363"/>
    </source>
</evidence>
<dbReference type="CDD" id="cd00833">
    <property type="entry name" value="PKS"/>
    <property type="match status" value="1"/>
</dbReference>
<evidence type="ECO:0000259" key="7">
    <source>
        <dbReference type="PROSITE" id="PS50075"/>
    </source>
</evidence>
<feature type="domain" description="Carrier" evidence="7">
    <location>
        <begin position="2312"/>
        <end position="2388"/>
    </location>
</feature>
<dbReference type="Pfam" id="PF00550">
    <property type="entry name" value="PP-binding"/>
    <property type="match status" value="1"/>
</dbReference>
<dbReference type="GO" id="GO:0031177">
    <property type="term" value="F:phosphopantetheine binding"/>
    <property type="evidence" value="ECO:0007669"/>
    <property type="project" value="InterPro"/>
</dbReference>
<evidence type="ECO:0000256" key="3">
    <source>
        <dbReference type="ARBA" id="ARBA00022679"/>
    </source>
</evidence>
<dbReference type="SMART" id="SM00827">
    <property type="entry name" value="PKS_AT"/>
    <property type="match status" value="1"/>
</dbReference>
<keyword evidence="4" id="KW-0511">Multifunctional enzyme</keyword>
<dbReference type="Pfam" id="PF02801">
    <property type="entry name" value="Ketoacyl-synt_C"/>
    <property type="match status" value="1"/>
</dbReference>
<dbReference type="InterPro" id="IPR020807">
    <property type="entry name" value="PKS_DH"/>
</dbReference>
<dbReference type="SUPFAM" id="SSF47336">
    <property type="entry name" value="ACP-like"/>
    <property type="match status" value="1"/>
</dbReference>